<reference evidence="5" key="1">
    <citation type="submission" date="2020-05" db="EMBL/GenBank/DDBJ databases">
        <title>Frigoriglobus tundricola gen. nov., sp. nov., a psychrotolerant cellulolytic planctomycete of the family Gemmataceae with two divergent copies of 16S rRNA gene.</title>
        <authorList>
            <person name="Kulichevskaya I.S."/>
            <person name="Ivanova A.A."/>
            <person name="Naumoff D.G."/>
            <person name="Beletsky A.V."/>
            <person name="Rijpstra W.I.C."/>
            <person name="Sinninghe Damste J.S."/>
            <person name="Mardanov A.V."/>
            <person name="Ravin N.V."/>
            <person name="Dedysh S.N."/>
        </authorList>
    </citation>
    <scope>NUCLEOTIDE SEQUENCE [LARGE SCALE GENOMIC DNA]</scope>
    <source>
        <strain evidence="5">PL17</strain>
    </source>
</reference>
<dbReference type="InterPro" id="IPR003715">
    <property type="entry name" value="Poly_export_N"/>
</dbReference>
<sequence>MKNKRGAGTAVGRLFVVGALVLVVSAGCQSTPTPVNTDPAPVPRELQKVSHPRYVIEPPDILQLDLLNAVPKAPYKIRPLDVVGVSVSNALPASPVNGPFSVGPDGTIDLGAPYGTVSVTGLSLEQARLAVVKVMSREIKDPLATVSLVQARGTQQIRGLHIVRADGVVGLGSYGEVSVVGLTVAQAKEAFETHLSKYFQDPEVALDVVGYNSKVYYVVFEYGGAGQQVVRLPATGNETVLDGIAQVNGLPTVADPKRICLSRPGPEGCAPQMMPIDWRAIIQDGDTRTNYQILPGDRILVKAYPLVETDVRLARIISPIERMLGVTLLGSSTVNSIRTNGKTGTTSP</sequence>
<accession>A0A6M5Z1T4</accession>
<name>A0A6M5Z1T4_9BACT</name>
<dbReference type="Gene3D" id="3.30.1950.10">
    <property type="entry name" value="wza like domain"/>
    <property type="match status" value="2"/>
</dbReference>
<keyword evidence="5" id="KW-1185">Reference proteome</keyword>
<dbReference type="Pfam" id="PF02563">
    <property type="entry name" value="Poly_export"/>
    <property type="match status" value="2"/>
</dbReference>
<dbReference type="Proteomes" id="UP000503447">
    <property type="component" value="Chromosome"/>
</dbReference>
<feature type="signal peptide" evidence="2">
    <location>
        <begin position="1"/>
        <end position="26"/>
    </location>
</feature>
<dbReference type="RefSeq" id="WP_171474614.1">
    <property type="nucleotide sequence ID" value="NZ_CP053452.2"/>
</dbReference>
<evidence type="ECO:0000259" key="3">
    <source>
        <dbReference type="Pfam" id="PF02563"/>
    </source>
</evidence>
<gene>
    <name evidence="4" type="ORF">FTUN_7317</name>
</gene>
<feature type="chain" id="PRO_5026674806" evidence="2">
    <location>
        <begin position="27"/>
        <end position="348"/>
    </location>
</feature>
<evidence type="ECO:0000313" key="5">
    <source>
        <dbReference type="Proteomes" id="UP000503447"/>
    </source>
</evidence>
<protein>
    <submittedName>
        <fullName evidence="4">Polysaccharide export lipoprotein Wza</fullName>
    </submittedName>
</protein>
<dbReference type="Gene3D" id="3.10.560.10">
    <property type="entry name" value="Outer membrane lipoprotein wza domain like"/>
    <property type="match status" value="1"/>
</dbReference>
<dbReference type="InterPro" id="IPR049712">
    <property type="entry name" value="Poly_export"/>
</dbReference>
<dbReference type="PANTHER" id="PTHR33619:SF3">
    <property type="entry name" value="POLYSACCHARIDE EXPORT PROTEIN GFCE-RELATED"/>
    <property type="match status" value="1"/>
</dbReference>
<evidence type="ECO:0000313" key="4">
    <source>
        <dbReference type="EMBL" id="QJW99696.1"/>
    </source>
</evidence>
<keyword evidence="1 2" id="KW-0732">Signal</keyword>
<keyword evidence="4" id="KW-0449">Lipoprotein</keyword>
<dbReference type="PROSITE" id="PS51257">
    <property type="entry name" value="PROKAR_LIPOPROTEIN"/>
    <property type="match status" value="1"/>
</dbReference>
<evidence type="ECO:0000256" key="1">
    <source>
        <dbReference type="ARBA" id="ARBA00022729"/>
    </source>
</evidence>
<dbReference type="KEGG" id="ftj:FTUN_7317"/>
<feature type="domain" description="Polysaccharide export protein N-terminal" evidence="3">
    <location>
        <begin position="72"/>
        <end position="148"/>
    </location>
</feature>
<dbReference type="GO" id="GO:0015159">
    <property type="term" value="F:polysaccharide transmembrane transporter activity"/>
    <property type="evidence" value="ECO:0007669"/>
    <property type="project" value="InterPro"/>
</dbReference>
<proteinExistence type="predicted"/>
<organism evidence="4 5">
    <name type="scientific">Frigoriglobus tundricola</name>
    <dbReference type="NCBI Taxonomy" id="2774151"/>
    <lineage>
        <taxon>Bacteria</taxon>
        <taxon>Pseudomonadati</taxon>
        <taxon>Planctomycetota</taxon>
        <taxon>Planctomycetia</taxon>
        <taxon>Gemmatales</taxon>
        <taxon>Gemmataceae</taxon>
        <taxon>Frigoriglobus</taxon>
    </lineage>
</organism>
<dbReference type="AlphaFoldDB" id="A0A6M5Z1T4"/>
<feature type="domain" description="Polysaccharide export protein N-terminal" evidence="3">
    <location>
        <begin position="162"/>
        <end position="208"/>
    </location>
</feature>
<evidence type="ECO:0000256" key="2">
    <source>
        <dbReference type="SAM" id="SignalP"/>
    </source>
</evidence>
<dbReference type="PANTHER" id="PTHR33619">
    <property type="entry name" value="POLYSACCHARIDE EXPORT PROTEIN GFCE-RELATED"/>
    <property type="match status" value="1"/>
</dbReference>
<dbReference type="EMBL" id="CP053452">
    <property type="protein sequence ID" value="QJW99696.1"/>
    <property type="molecule type" value="Genomic_DNA"/>
</dbReference>